<dbReference type="Proteomes" id="UP000765160">
    <property type="component" value="Unassembled WGS sequence"/>
</dbReference>
<feature type="region of interest" description="Disordered" evidence="1">
    <location>
        <begin position="1"/>
        <end position="20"/>
    </location>
</feature>
<dbReference type="RefSeq" id="WP_168053564.1">
    <property type="nucleotide sequence ID" value="NZ_JAATJR010000007.1"/>
</dbReference>
<organism evidence="2 3">
    <name type="scientific">Falsiroseomonas frigidaquae</name>
    <dbReference type="NCBI Taxonomy" id="487318"/>
    <lineage>
        <taxon>Bacteria</taxon>
        <taxon>Pseudomonadati</taxon>
        <taxon>Pseudomonadota</taxon>
        <taxon>Alphaproteobacteria</taxon>
        <taxon>Acetobacterales</taxon>
        <taxon>Roseomonadaceae</taxon>
        <taxon>Falsiroseomonas</taxon>
    </lineage>
</organism>
<protein>
    <submittedName>
        <fullName evidence="2">Uncharacterized protein</fullName>
    </submittedName>
</protein>
<dbReference type="EMBL" id="JAAVTX010000007">
    <property type="protein sequence ID" value="NKE47823.1"/>
    <property type="molecule type" value="Genomic_DNA"/>
</dbReference>
<proteinExistence type="predicted"/>
<gene>
    <name evidence="2" type="ORF">HB662_23810</name>
</gene>
<sequence length="181" mass="19134">MMVAKGARAQPFHGQKALPPSSAATVAEAIRVVREALDARDAASLADRRDSIPTGQEIAAAFAAHRDKVTPAHRRMLQALRQAPAGLTATQLAAAAGFAGHEAANLRFGQLGRIVAEDVGYVPPLRASDQKPVWSWTLADGEAGDTRGSQYCWTLRGEVAEALAGEAAWMLGDIPARTEAR</sequence>
<reference evidence="2 3" key="1">
    <citation type="submission" date="2020-03" db="EMBL/GenBank/DDBJ databases">
        <title>Roseomonas selenitidurans sp. nov. isolated from soil.</title>
        <authorList>
            <person name="Liu H."/>
        </authorList>
    </citation>
    <scope>NUCLEOTIDE SEQUENCE [LARGE SCALE GENOMIC DNA]</scope>
    <source>
        <strain evidence="2 3">JCM 15073</strain>
    </source>
</reference>
<evidence type="ECO:0000313" key="2">
    <source>
        <dbReference type="EMBL" id="NKE47823.1"/>
    </source>
</evidence>
<evidence type="ECO:0000313" key="3">
    <source>
        <dbReference type="Proteomes" id="UP000765160"/>
    </source>
</evidence>
<name>A0ABX1F611_9PROT</name>
<keyword evidence="3" id="KW-1185">Reference proteome</keyword>
<evidence type="ECO:0000256" key="1">
    <source>
        <dbReference type="SAM" id="MobiDB-lite"/>
    </source>
</evidence>
<comment type="caution">
    <text evidence="2">The sequence shown here is derived from an EMBL/GenBank/DDBJ whole genome shotgun (WGS) entry which is preliminary data.</text>
</comment>
<accession>A0ABX1F611</accession>